<evidence type="ECO:0000313" key="8">
    <source>
        <dbReference type="Proteomes" id="UP000293142"/>
    </source>
</evidence>
<evidence type="ECO:0000256" key="3">
    <source>
        <dbReference type="ARBA" id="ARBA00023125"/>
    </source>
</evidence>
<dbReference type="PANTHER" id="PTHR46796">
    <property type="entry name" value="HTH-TYPE TRANSCRIPTIONAL ACTIVATOR RHAS-RELATED"/>
    <property type="match status" value="1"/>
</dbReference>
<dbReference type="SUPFAM" id="SSF51215">
    <property type="entry name" value="Regulatory protein AraC"/>
    <property type="match status" value="1"/>
</dbReference>
<evidence type="ECO:0000313" key="7">
    <source>
        <dbReference type="EMBL" id="TBL72720.1"/>
    </source>
</evidence>
<reference evidence="7 8" key="1">
    <citation type="submission" date="2019-02" db="EMBL/GenBank/DDBJ databases">
        <title>Paenibacillus sp. nov., isolated from surface-sterilized tissue of Thalictrum simplex L.</title>
        <authorList>
            <person name="Tuo L."/>
        </authorList>
    </citation>
    <scope>NUCLEOTIDE SEQUENCE [LARGE SCALE GENOMIC DNA]</scope>
    <source>
        <strain evidence="7 8">N2SHLJ1</strain>
    </source>
</reference>
<dbReference type="OrthoDB" id="9816335at2"/>
<organism evidence="7 8">
    <name type="scientific">Paenibacillus thalictri</name>
    <dbReference type="NCBI Taxonomy" id="2527873"/>
    <lineage>
        <taxon>Bacteria</taxon>
        <taxon>Bacillati</taxon>
        <taxon>Bacillota</taxon>
        <taxon>Bacilli</taxon>
        <taxon>Bacillales</taxon>
        <taxon>Paenibacillaceae</taxon>
        <taxon>Paenibacillus</taxon>
    </lineage>
</organism>
<gene>
    <name evidence="7" type="ORF">EYB31_28650</name>
</gene>
<keyword evidence="3" id="KW-0238">DNA-binding</keyword>
<dbReference type="GO" id="GO:0003700">
    <property type="term" value="F:DNA-binding transcription factor activity"/>
    <property type="evidence" value="ECO:0007669"/>
    <property type="project" value="InterPro"/>
</dbReference>
<evidence type="ECO:0000256" key="1">
    <source>
        <dbReference type="ARBA" id="ARBA00022490"/>
    </source>
</evidence>
<keyword evidence="4" id="KW-0010">Activator</keyword>
<dbReference type="InterPro" id="IPR003313">
    <property type="entry name" value="AraC-bd"/>
</dbReference>
<evidence type="ECO:0000256" key="5">
    <source>
        <dbReference type="ARBA" id="ARBA00023163"/>
    </source>
</evidence>
<proteinExistence type="predicted"/>
<dbReference type="SMART" id="SM00342">
    <property type="entry name" value="HTH_ARAC"/>
    <property type="match status" value="1"/>
</dbReference>
<dbReference type="Pfam" id="PF02311">
    <property type="entry name" value="AraC_binding"/>
    <property type="match status" value="1"/>
</dbReference>
<keyword evidence="5" id="KW-0804">Transcription</keyword>
<dbReference type="PRINTS" id="PR00032">
    <property type="entry name" value="HTHARAC"/>
</dbReference>
<dbReference type="AlphaFoldDB" id="A0A4Q9DM58"/>
<comment type="caution">
    <text evidence="7">The sequence shown here is derived from an EMBL/GenBank/DDBJ whole genome shotgun (WGS) entry which is preliminary data.</text>
</comment>
<dbReference type="InterPro" id="IPR050204">
    <property type="entry name" value="AraC_XylS_family_regulators"/>
</dbReference>
<keyword evidence="8" id="KW-1185">Reference proteome</keyword>
<evidence type="ECO:0000256" key="4">
    <source>
        <dbReference type="ARBA" id="ARBA00023159"/>
    </source>
</evidence>
<dbReference type="GO" id="GO:0043565">
    <property type="term" value="F:sequence-specific DNA binding"/>
    <property type="evidence" value="ECO:0007669"/>
    <property type="project" value="InterPro"/>
</dbReference>
<evidence type="ECO:0000259" key="6">
    <source>
        <dbReference type="PROSITE" id="PS01124"/>
    </source>
</evidence>
<dbReference type="PROSITE" id="PS01124">
    <property type="entry name" value="HTH_ARAC_FAMILY_2"/>
    <property type="match status" value="1"/>
</dbReference>
<dbReference type="PANTHER" id="PTHR46796:SF13">
    <property type="entry name" value="HTH-TYPE TRANSCRIPTIONAL ACTIVATOR RHAS"/>
    <property type="match status" value="1"/>
</dbReference>
<dbReference type="InterPro" id="IPR037923">
    <property type="entry name" value="HTH-like"/>
</dbReference>
<accession>A0A4Q9DM58</accession>
<keyword evidence="2" id="KW-0805">Transcription regulation</keyword>
<dbReference type="PROSITE" id="PS00041">
    <property type="entry name" value="HTH_ARAC_FAMILY_1"/>
    <property type="match status" value="1"/>
</dbReference>
<dbReference type="InterPro" id="IPR020449">
    <property type="entry name" value="Tscrpt_reg_AraC-type_HTH"/>
</dbReference>
<dbReference type="InterPro" id="IPR018062">
    <property type="entry name" value="HTH_AraC-typ_CS"/>
</dbReference>
<evidence type="ECO:0000256" key="2">
    <source>
        <dbReference type="ARBA" id="ARBA00023015"/>
    </source>
</evidence>
<sequence length="268" mass="30673">MIVQITTPQLELWRIGGEYVNLPHAHENEFQITVPICGTCFLTQEEKQYALAEGGGLVQHPQENHFFNIGAEAEVLIFKVGQKSLKELAKHEQLEFSPRQQFDPASVNAMFRRWMGELLACDQADRLAQEETETQVLYYLFSSLSGSHKHKTGAASPLTVSCSDPFIRQTLEYIHAHYTDDIHIDELASIALQSRFHFIRSFKSATRVTPYQYVLRLRMEEARRLLRQTNSSITDVSCNLGFSSPSQFYRAFVKAVGSTPEQYRSMHH</sequence>
<feature type="domain" description="HTH araC/xylS-type" evidence="6">
    <location>
        <begin position="168"/>
        <end position="266"/>
    </location>
</feature>
<dbReference type="SUPFAM" id="SSF46689">
    <property type="entry name" value="Homeodomain-like"/>
    <property type="match status" value="2"/>
</dbReference>
<dbReference type="Proteomes" id="UP000293142">
    <property type="component" value="Unassembled WGS sequence"/>
</dbReference>
<protein>
    <submittedName>
        <fullName evidence="7">AraC family transcriptional regulator</fullName>
    </submittedName>
</protein>
<keyword evidence="1" id="KW-0963">Cytoplasm</keyword>
<dbReference type="EMBL" id="SIRE01000023">
    <property type="protein sequence ID" value="TBL72720.1"/>
    <property type="molecule type" value="Genomic_DNA"/>
</dbReference>
<dbReference type="InterPro" id="IPR018060">
    <property type="entry name" value="HTH_AraC"/>
</dbReference>
<name>A0A4Q9DM58_9BACL</name>
<dbReference type="Gene3D" id="1.10.10.60">
    <property type="entry name" value="Homeodomain-like"/>
    <property type="match status" value="2"/>
</dbReference>
<dbReference type="InterPro" id="IPR009057">
    <property type="entry name" value="Homeodomain-like_sf"/>
</dbReference>
<dbReference type="RefSeq" id="WP_131016906.1">
    <property type="nucleotide sequence ID" value="NZ_SIRE01000023.1"/>
</dbReference>
<dbReference type="Pfam" id="PF12833">
    <property type="entry name" value="HTH_18"/>
    <property type="match status" value="1"/>
</dbReference>